<dbReference type="Gene3D" id="2.10.109.10">
    <property type="entry name" value="Umud Fragment, subunit A"/>
    <property type="match status" value="1"/>
</dbReference>
<evidence type="ECO:0000256" key="3">
    <source>
        <dbReference type="ARBA" id="ARBA00013650"/>
    </source>
</evidence>
<comment type="similarity">
    <text evidence="2">Belongs to the peptidase S26 family. IMP2 subfamily.</text>
</comment>
<keyword evidence="7" id="KW-0378">Hydrolase</keyword>
<evidence type="ECO:0000259" key="13">
    <source>
        <dbReference type="Pfam" id="PF10502"/>
    </source>
</evidence>
<feature type="signal peptide" evidence="12">
    <location>
        <begin position="1"/>
        <end position="22"/>
    </location>
</feature>
<dbReference type="Proteomes" id="UP000002630">
    <property type="component" value="Unassembled WGS sequence"/>
</dbReference>
<feature type="domain" description="Peptidase S26" evidence="13">
    <location>
        <begin position="111"/>
        <end position="151"/>
    </location>
</feature>
<keyword evidence="4" id="KW-0645">Protease</keyword>
<evidence type="ECO:0000256" key="8">
    <source>
        <dbReference type="ARBA" id="ARBA00022989"/>
    </source>
</evidence>
<keyword evidence="15" id="KW-1185">Reference proteome</keyword>
<dbReference type="InterPro" id="IPR000223">
    <property type="entry name" value="Pept_S26A_signal_pept_1"/>
</dbReference>
<evidence type="ECO:0000313" key="15">
    <source>
        <dbReference type="Proteomes" id="UP000002630"/>
    </source>
</evidence>
<organism evidence="14 15">
    <name type="scientific">Ectocarpus siliculosus</name>
    <name type="common">Brown alga</name>
    <name type="synonym">Conferva siliculosa</name>
    <dbReference type="NCBI Taxonomy" id="2880"/>
    <lineage>
        <taxon>Eukaryota</taxon>
        <taxon>Sar</taxon>
        <taxon>Stramenopiles</taxon>
        <taxon>Ochrophyta</taxon>
        <taxon>PX clade</taxon>
        <taxon>Phaeophyceae</taxon>
        <taxon>Ectocarpales</taxon>
        <taxon>Ectocarpaceae</taxon>
        <taxon>Ectocarpus</taxon>
    </lineage>
</organism>
<keyword evidence="12" id="KW-0732">Signal</keyword>
<dbReference type="PANTHER" id="PTHR46041:SF2">
    <property type="entry name" value="MITOCHONDRIAL INNER MEMBRANE PROTEASE SUBUNIT 2"/>
    <property type="match status" value="1"/>
</dbReference>
<accession>D7FXB9</accession>
<dbReference type="FunFam" id="2.10.109.10:FF:000005">
    <property type="entry name" value="Mitochondrial inner membrane protease subunit"/>
    <property type="match status" value="1"/>
</dbReference>
<evidence type="ECO:0000256" key="10">
    <source>
        <dbReference type="ARBA" id="ARBA00023136"/>
    </source>
</evidence>
<dbReference type="OrthoDB" id="9996127at2759"/>
<keyword evidence="6" id="KW-0999">Mitochondrion inner membrane</keyword>
<evidence type="ECO:0000256" key="4">
    <source>
        <dbReference type="ARBA" id="ARBA00022670"/>
    </source>
</evidence>
<evidence type="ECO:0000256" key="11">
    <source>
        <dbReference type="PIRSR" id="PIRSR600223-1"/>
    </source>
</evidence>
<proteinExistence type="inferred from homology"/>
<dbReference type="GO" id="GO:0004252">
    <property type="term" value="F:serine-type endopeptidase activity"/>
    <property type="evidence" value="ECO:0007669"/>
    <property type="project" value="InterPro"/>
</dbReference>
<dbReference type="PANTHER" id="PTHR46041">
    <property type="entry name" value="MITOCHONDRIAL INNER MEMBRANE PROTEASE SUBUNIT 2"/>
    <property type="match status" value="1"/>
</dbReference>
<dbReference type="GO" id="GO:0042720">
    <property type="term" value="C:mitochondrial inner membrane peptidase complex"/>
    <property type="evidence" value="ECO:0007669"/>
    <property type="project" value="InterPro"/>
</dbReference>
<feature type="active site" evidence="11">
    <location>
        <position position="91"/>
    </location>
</feature>
<dbReference type="EMBL" id="FN649760">
    <property type="protein sequence ID" value="CBJ32256.1"/>
    <property type="molecule type" value="Genomic_DNA"/>
</dbReference>
<keyword evidence="9" id="KW-0496">Mitochondrion</keyword>
<dbReference type="PRINTS" id="PR00727">
    <property type="entry name" value="LEADERPTASE"/>
</dbReference>
<dbReference type="GO" id="GO:0006465">
    <property type="term" value="P:signal peptide processing"/>
    <property type="evidence" value="ECO:0007669"/>
    <property type="project" value="InterPro"/>
</dbReference>
<dbReference type="InterPro" id="IPR037730">
    <property type="entry name" value="IMP2"/>
</dbReference>
<dbReference type="STRING" id="2880.D7FXB9"/>
<evidence type="ECO:0000313" key="14">
    <source>
        <dbReference type="EMBL" id="CBJ32256.1"/>
    </source>
</evidence>
<reference evidence="14 15" key="1">
    <citation type="journal article" date="2010" name="Nature">
        <title>The Ectocarpus genome and the independent evolution of multicellularity in brown algae.</title>
        <authorList>
            <person name="Cock J.M."/>
            <person name="Sterck L."/>
            <person name="Rouze P."/>
            <person name="Scornet D."/>
            <person name="Allen A.E."/>
            <person name="Amoutzias G."/>
            <person name="Anthouard V."/>
            <person name="Artiguenave F."/>
            <person name="Aury J.M."/>
            <person name="Badger J.H."/>
            <person name="Beszteri B."/>
            <person name="Billiau K."/>
            <person name="Bonnet E."/>
            <person name="Bothwell J.H."/>
            <person name="Bowler C."/>
            <person name="Boyen C."/>
            <person name="Brownlee C."/>
            <person name="Carrano C.J."/>
            <person name="Charrier B."/>
            <person name="Cho G.Y."/>
            <person name="Coelho S.M."/>
            <person name="Collen J."/>
            <person name="Corre E."/>
            <person name="Da Silva C."/>
            <person name="Delage L."/>
            <person name="Delaroque N."/>
            <person name="Dittami S.M."/>
            <person name="Doulbeau S."/>
            <person name="Elias M."/>
            <person name="Farnham G."/>
            <person name="Gachon C.M."/>
            <person name="Gschloessl B."/>
            <person name="Heesch S."/>
            <person name="Jabbari K."/>
            <person name="Jubin C."/>
            <person name="Kawai H."/>
            <person name="Kimura K."/>
            <person name="Kloareg B."/>
            <person name="Kupper F.C."/>
            <person name="Lang D."/>
            <person name="Le Bail A."/>
            <person name="Leblanc C."/>
            <person name="Lerouge P."/>
            <person name="Lohr M."/>
            <person name="Lopez P.J."/>
            <person name="Martens C."/>
            <person name="Maumus F."/>
            <person name="Michel G."/>
            <person name="Miranda-Saavedra D."/>
            <person name="Morales J."/>
            <person name="Moreau H."/>
            <person name="Motomura T."/>
            <person name="Nagasato C."/>
            <person name="Napoli C.A."/>
            <person name="Nelson D.R."/>
            <person name="Nyvall-Collen P."/>
            <person name="Peters A.F."/>
            <person name="Pommier C."/>
            <person name="Potin P."/>
            <person name="Poulain J."/>
            <person name="Quesneville H."/>
            <person name="Read B."/>
            <person name="Rensing S.A."/>
            <person name="Ritter A."/>
            <person name="Rousvoal S."/>
            <person name="Samanta M."/>
            <person name="Samson G."/>
            <person name="Schroeder D.C."/>
            <person name="Segurens B."/>
            <person name="Strittmatter M."/>
            <person name="Tonon T."/>
            <person name="Tregear J.W."/>
            <person name="Valentin K."/>
            <person name="von Dassow P."/>
            <person name="Yamagishi T."/>
            <person name="Van de Peer Y."/>
            <person name="Wincker P."/>
        </authorList>
    </citation>
    <scope>NUCLEOTIDE SEQUENCE [LARGE SCALE GENOMIC DNA]</scope>
    <source>
        <strain evidence="15">Ec32 / CCAP1310/4</strain>
    </source>
</reference>
<dbReference type="CDD" id="cd06530">
    <property type="entry name" value="S26_SPase_I"/>
    <property type="match status" value="1"/>
</dbReference>
<evidence type="ECO:0000256" key="1">
    <source>
        <dbReference type="ARBA" id="ARBA00004434"/>
    </source>
</evidence>
<evidence type="ECO:0000256" key="2">
    <source>
        <dbReference type="ARBA" id="ARBA00007066"/>
    </source>
</evidence>
<evidence type="ECO:0000256" key="6">
    <source>
        <dbReference type="ARBA" id="ARBA00022792"/>
    </source>
</evidence>
<dbReference type="AlphaFoldDB" id="D7FXB9"/>
<dbReference type="Pfam" id="PF10502">
    <property type="entry name" value="Peptidase_S26"/>
    <property type="match status" value="2"/>
</dbReference>
<name>D7FXB9_ECTSI</name>
<feature type="chain" id="PRO_5003095976" description="Mitochondrial inner membrane protease subunit 2" evidence="12">
    <location>
        <begin position="23"/>
        <end position="175"/>
    </location>
</feature>
<dbReference type="InParanoid" id="D7FXB9"/>
<dbReference type="InterPro" id="IPR019533">
    <property type="entry name" value="Peptidase_S26"/>
</dbReference>
<dbReference type="InterPro" id="IPR036286">
    <property type="entry name" value="LexA/Signal_pep-like_sf"/>
</dbReference>
<evidence type="ECO:0000256" key="12">
    <source>
        <dbReference type="SAM" id="SignalP"/>
    </source>
</evidence>
<gene>
    <name evidence="14" type="primary">Imp2</name>
    <name evidence="14" type="ORF">Esi_0324_0009</name>
</gene>
<keyword evidence="8" id="KW-1133">Transmembrane helix</keyword>
<sequence>MAQAAAGNVLRASLFAVPVALAFHDVIGSPVQVEGRSMQPAINPHLGPESQQGESLDVVWQDKRSISRHIYERGSIVVFRNPFDPKERVVKRLIGVDGDWVRPRGNKHNLMRVPEGYCWVEGDNHGVSGDSNHFGPIPLALIEAKVTHVLWPPGRMRSLGQDLPEIHRGLNPSQA</sequence>
<dbReference type="SUPFAM" id="SSF51306">
    <property type="entry name" value="LexA/Signal peptidase"/>
    <property type="match status" value="1"/>
</dbReference>
<evidence type="ECO:0000256" key="5">
    <source>
        <dbReference type="ARBA" id="ARBA00022692"/>
    </source>
</evidence>
<keyword evidence="10" id="KW-0472">Membrane</keyword>
<protein>
    <recommendedName>
        <fullName evidence="3">Mitochondrial inner membrane protease subunit 2</fullName>
    </recommendedName>
</protein>
<evidence type="ECO:0000256" key="9">
    <source>
        <dbReference type="ARBA" id="ARBA00023128"/>
    </source>
</evidence>
<keyword evidence="5" id="KW-0812">Transmembrane</keyword>
<feature type="active site" evidence="11">
    <location>
        <position position="37"/>
    </location>
</feature>
<dbReference type="GO" id="GO:0006627">
    <property type="term" value="P:protein processing involved in protein targeting to mitochondrion"/>
    <property type="evidence" value="ECO:0007669"/>
    <property type="project" value="InterPro"/>
</dbReference>
<feature type="domain" description="Peptidase S26" evidence="13">
    <location>
        <begin position="9"/>
        <end position="105"/>
    </location>
</feature>
<evidence type="ECO:0000256" key="7">
    <source>
        <dbReference type="ARBA" id="ARBA00022801"/>
    </source>
</evidence>
<comment type="subcellular location">
    <subcellularLocation>
        <location evidence="1">Mitochondrion inner membrane</location>
        <topology evidence="1">Single-pass membrane protein</topology>
    </subcellularLocation>
</comment>
<dbReference type="eggNOG" id="KOG1568">
    <property type="taxonomic scope" value="Eukaryota"/>
</dbReference>